<comment type="catalytic activity">
    <reaction evidence="5">
        <text>melleolide F + FADH2 + chloride + O2 = 6'-chloromelleolide F + FAD + 2 H2O + H(+)</text>
        <dbReference type="Rhea" id="RHEA:67160"/>
        <dbReference type="ChEBI" id="CHEBI:15377"/>
        <dbReference type="ChEBI" id="CHEBI:15378"/>
        <dbReference type="ChEBI" id="CHEBI:15379"/>
        <dbReference type="ChEBI" id="CHEBI:17996"/>
        <dbReference type="ChEBI" id="CHEBI:57692"/>
        <dbReference type="ChEBI" id="CHEBI:58307"/>
        <dbReference type="ChEBI" id="CHEBI:167712"/>
        <dbReference type="ChEBI" id="CHEBI:167713"/>
    </reaction>
    <physiologicalReaction direction="left-to-right" evidence="5">
        <dbReference type="Rhea" id="RHEA:67161"/>
    </physiologicalReaction>
</comment>
<evidence type="ECO:0000256" key="2">
    <source>
        <dbReference type="ARBA" id="ARBA00022630"/>
    </source>
</evidence>
<name>A0AAD6V0D0_9AGAR</name>
<keyword evidence="4" id="KW-0560">Oxidoreductase</keyword>
<dbReference type="InterPro" id="IPR036188">
    <property type="entry name" value="FAD/NAD-bd_sf"/>
</dbReference>
<dbReference type="AlphaFoldDB" id="A0AAD6V0D0"/>
<accession>A0AAD6V0D0</accession>
<keyword evidence="2" id="KW-0285">Flavoprotein</keyword>
<evidence type="ECO:0000313" key="7">
    <source>
        <dbReference type="EMBL" id="KAJ7198970.1"/>
    </source>
</evidence>
<dbReference type="InterPro" id="IPR050816">
    <property type="entry name" value="Flavin-dep_Halogenase_NPB"/>
</dbReference>
<keyword evidence="3" id="KW-0274">FAD</keyword>
<dbReference type="EMBL" id="JARJCW010000070">
    <property type="protein sequence ID" value="KAJ7198970.1"/>
    <property type="molecule type" value="Genomic_DNA"/>
</dbReference>
<comment type="caution">
    <text evidence="7">The sequence shown here is derived from an EMBL/GenBank/DDBJ whole genome shotgun (WGS) entry which is preliminary data.</text>
</comment>
<comment type="similarity">
    <text evidence="1">Belongs to the flavin-dependent halogenase family.</text>
</comment>
<evidence type="ECO:0000256" key="5">
    <source>
        <dbReference type="ARBA" id="ARBA00049364"/>
    </source>
</evidence>
<dbReference type="PRINTS" id="PR00420">
    <property type="entry name" value="RNGMNOXGNASE"/>
</dbReference>
<keyword evidence="8" id="KW-1185">Reference proteome</keyword>
<sequence>MSTLPNPPTQTEILVIGGGPAGSYAAAALQREGHQVTVLEADKFPRYHIGESLLPMMRNYLDFIGAAQAMENHGFIVKPGAAFRLVHGIPETWTEFLSLGPGFQTWNVIRSEMDDLLLKHAGKQGASVFEETRVKSIDFSGEPGKSRPIAANWVNKSGQEGKIAFEWLVDASGRAGVMSTKYLKNRHMRESLRNIAVWGYWTGAKRYAAGTPKANSGWFEALTDESGWSWTIPLHDGTTSIGFVMHQDFSIAKKAKTSGLKEHYLDQLQFCPGVRELLGEDAKLVEGSIKTASDYSYFASSYSGDHFRVIGDAANFVDPFFSSGVHIALTGGLSAAVTICASIKGEATEEVAQKWHDSKVGIAHTRFLFVVLGAYQQMQLQSYPILSDVDAENFDEAFKMFYPGAVIFGLADGSTALTDSRVREMMDRFQHVFDPHVDEENVKAVRARYGADIVTVKTSVFGASKIEEITKDDEEAYRVMMKTDTMKALGDDLEATSMGRSPSHGYIANIERGKLGLRSVAVSGEKENAHSNGSIAL</sequence>
<feature type="domain" description="FAD-binding" evidence="6">
    <location>
        <begin position="11"/>
        <end position="356"/>
    </location>
</feature>
<dbReference type="Proteomes" id="UP001219525">
    <property type="component" value="Unassembled WGS sequence"/>
</dbReference>
<dbReference type="Pfam" id="PF01494">
    <property type="entry name" value="FAD_binding_3"/>
    <property type="match status" value="1"/>
</dbReference>
<dbReference type="Gene3D" id="3.50.50.60">
    <property type="entry name" value="FAD/NAD(P)-binding domain"/>
    <property type="match status" value="1"/>
</dbReference>
<evidence type="ECO:0000259" key="6">
    <source>
        <dbReference type="Pfam" id="PF01494"/>
    </source>
</evidence>
<evidence type="ECO:0000256" key="3">
    <source>
        <dbReference type="ARBA" id="ARBA00022827"/>
    </source>
</evidence>
<gene>
    <name evidence="7" type="ORF">GGX14DRAFT_573055</name>
</gene>
<dbReference type="PANTHER" id="PTHR43747">
    <property type="entry name" value="FAD-BINDING PROTEIN"/>
    <property type="match status" value="1"/>
</dbReference>
<dbReference type="GO" id="GO:0071949">
    <property type="term" value="F:FAD binding"/>
    <property type="evidence" value="ECO:0007669"/>
    <property type="project" value="InterPro"/>
</dbReference>
<dbReference type="InterPro" id="IPR002938">
    <property type="entry name" value="FAD-bd"/>
</dbReference>
<dbReference type="GO" id="GO:0044550">
    <property type="term" value="P:secondary metabolite biosynthetic process"/>
    <property type="evidence" value="ECO:0007669"/>
    <property type="project" value="UniProtKB-ARBA"/>
</dbReference>
<evidence type="ECO:0000313" key="8">
    <source>
        <dbReference type="Proteomes" id="UP001219525"/>
    </source>
</evidence>
<protein>
    <recommendedName>
        <fullName evidence="6">FAD-binding domain-containing protein</fullName>
    </recommendedName>
</protein>
<organism evidence="7 8">
    <name type="scientific">Mycena pura</name>
    <dbReference type="NCBI Taxonomy" id="153505"/>
    <lineage>
        <taxon>Eukaryota</taxon>
        <taxon>Fungi</taxon>
        <taxon>Dikarya</taxon>
        <taxon>Basidiomycota</taxon>
        <taxon>Agaricomycotina</taxon>
        <taxon>Agaricomycetes</taxon>
        <taxon>Agaricomycetidae</taxon>
        <taxon>Agaricales</taxon>
        <taxon>Marasmiineae</taxon>
        <taxon>Mycenaceae</taxon>
        <taxon>Mycena</taxon>
    </lineage>
</organism>
<dbReference type="PANTHER" id="PTHR43747:SF5">
    <property type="entry name" value="FAD-BINDING DOMAIN-CONTAINING PROTEIN"/>
    <property type="match status" value="1"/>
</dbReference>
<dbReference type="SUPFAM" id="SSF51905">
    <property type="entry name" value="FAD/NAD(P)-binding domain"/>
    <property type="match status" value="1"/>
</dbReference>
<proteinExistence type="inferred from homology"/>
<reference evidence="7" key="1">
    <citation type="submission" date="2023-03" db="EMBL/GenBank/DDBJ databases">
        <title>Massive genome expansion in bonnet fungi (Mycena s.s.) driven by repeated elements and novel gene families across ecological guilds.</title>
        <authorList>
            <consortium name="Lawrence Berkeley National Laboratory"/>
            <person name="Harder C.B."/>
            <person name="Miyauchi S."/>
            <person name="Viragh M."/>
            <person name="Kuo A."/>
            <person name="Thoen E."/>
            <person name="Andreopoulos B."/>
            <person name="Lu D."/>
            <person name="Skrede I."/>
            <person name="Drula E."/>
            <person name="Henrissat B."/>
            <person name="Morin E."/>
            <person name="Kohler A."/>
            <person name="Barry K."/>
            <person name="LaButti K."/>
            <person name="Morin E."/>
            <person name="Salamov A."/>
            <person name="Lipzen A."/>
            <person name="Mereny Z."/>
            <person name="Hegedus B."/>
            <person name="Baldrian P."/>
            <person name="Stursova M."/>
            <person name="Weitz H."/>
            <person name="Taylor A."/>
            <person name="Grigoriev I.V."/>
            <person name="Nagy L.G."/>
            <person name="Martin F."/>
            <person name="Kauserud H."/>
        </authorList>
    </citation>
    <scope>NUCLEOTIDE SEQUENCE</scope>
    <source>
        <strain evidence="7">9144</strain>
    </source>
</reference>
<dbReference type="GO" id="GO:0140907">
    <property type="term" value="F:flavin-dependent halogenase activity"/>
    <property type="evidence" value="ECO:0007669"/>
    <property type="project" value="UniProtKB-ARBA"/>
</dbReference>
<evidence type="ECO:0000256" key="4">
    <source>
        <dbReference type="ARBA" id="ARBA00023002"/>
    </source>
</evidence>
<evidence type="ECO:0000256" key="1">
    <source>
        <dbReference type="ARBA" id="ARBA00005706"/>
    </source>
</evidence>